<gene>
    <name evidence="1" type="ORF">SDC9_204571</name>
</gene>
<reference evidence="1" key="1">
    <citation type="submission" date="2019-08" db="EMBL/GenBank/DDBJ databases">
        <authorList>
            <person name="Kucharzyk K."/>
            <person name="Murdoch R.W."/>
            <person name="Higgins S."/>
            <person name="Loffler F."/>
        </authorList>
    </citation>
    <scope>NUCLEOTIDE SEQUENCE</scope>
</reference>
<proteinExistence type="predicted"/>
<evidence type="ECO:0000313" key="1">
    <source>
        <dbReference type="EMBL" id="MPN56878.1"/>
    </source>
</evidence>
<protein>
    <submittedName>
        <fullName evidence="1">Uncharacterized protein</fullName>
    </submittedName>
</protein>
<accession>A0A645IZM4</accession>
<name>A0A645IZM4_9ZZZZ</name>
<organism evidence="1">
    <name type="scientific">bioreactor metagenome</name>
    <dbReference type="NCBI Taxonomy" id="1076179"/>
    <lineage>
        <taxon>unclassified sequences</taxon>
        <taxon>metagenomes</taxon>
        <taxon>ecological metagenomes</taxon>
    </lineage>
</organism>
<dbReference type="AlphaFoldDB" id="A0A645IZM4"/>
<sequence>MRNGNRSRFLGVVYEIALSVLFFTNNLNGVLVCAHSAIRAQPIKHGADDVIWFSRKILIHRKTGMGDIVHNTHSEMVFGCSLSKVVINRFDHSRSEILGGQTVASTYNNGHPMSQVLASVG</sequence>
<dbReference type="EMBL" id="VSSQ01127749">
    <property type="protein sequence ID" value="MPN56878.1"/>
    <property type="molecule type" value="Genomic_DNA"/>
</dbReference>
<comment type="caution">
    <text evidence="1">The sequence shown here is derived from an EMBL/GenBank/DDBJ whole genome shotgun (WGS) entry which is preliminary data.</text>
</comment>